<keyword evidence="1" id="KW-0812">Transmembrane</keyword>
<protein>
    <recommendedName>
        <fullName evidence="4">Maturase K</fullName>
    </recommendedName>
</protein>
<comment type="caution">
    <text evidence="2">The sequence shown here is derived from an EMBL/GenBank/DDBJ whole genome shotgun (WGS) entry which is preliminary data.</text>
</comment>
<evidence type="ECO:0000256" key="1">
    <source>
        <dbReference type="SAM" id="Phobius"/>
    </source>
</evidence>
<keyword evidence="1" id="KW-1133">Transmembrane helix</keyword>
<feature type="transmembrane region" description="Helical" evidence="1">
    <location>
        <begin position="20"/>
        <end position="39"/>
    </location>
</feature>
<dbReference type="PANTHER" id="PTHR46089:SF1">
    <property type="entry name" value="ALS2 C-TERMINAL-LIKE PROTEIN"/>
    <property type="match status" value="1"/>
</dbReference>
<dbReference type="Proteomes" id="UP001145742">
    <property type="component" value="Unassembled WGS sequence"/>
</dbReference>
<name>A0ABQ9E0N4_9PASS</name>
<reference evidence="2" key="1">
    <citation type="submission" date="2019-10" db="EMBL/GenBank/DDBJ databases">
        <authorList>
            <person name="Soares A.E.R."/>
            <person name="Aleixo A."/>
            <person name="Schneider P."/>
            <person name="Miyaki C.Y."/>
            <person name="Schneider M.P."/>
            <person name="Mello C."/>
            <person name="Vasconcelos A.T.R."/>
        </authorList>
    </citation>
    <scope>NUCLEOTIDE SEQUENCE</scope>
    <source>
        <tissue evidence="2">Muscle</tissue>
    </source>
</reference>
<evidence type="ECO:0000313" key="2">
    <source>
        <dbReference type="EMBL" id="KAJ7428721.1"/>
    </source>
</evidence>
<sequence>MEGGDNKENTLIDQKASSVVLPLILPCFYPELFMLYMLYHEREDDLYCQGIVDLSLFPDIKLLEFLDVQK</sequence>
<dbReference type="InterPro" id="IPR051984">
    <property type="entry name" value="Alsin"/>
</dbReference>
<evidence type="ECO:0008006" key="4">
    <source>
        <dbReference type="Google" id="ProtNLM"/>
    </source>
</evidence>
<keyword evidence="1" id="KW-0472">Membrane</keyword>
<evidence type="ECO:0000313" key="3">
    <source>
        <dbReference type="Proteomes" id="UP001145742"/>
    </source>
</evidence>
<gene>
    <name evidence="2" type="ORF">WISP_00910</name>
</gene>
<dbReference type="EMBL" id="WHWB01018654">
    <property type="protein sequence ID" value="KAJ7428721.1"/>
    <property type="molecule type" value="Genomic_DNA"/>
</dbReference>
<dbReference type="SUPFAM" id="SSF109993">
    <property type="entry name" value="VPS9 domain"/>
    <property type="match status" value="1"/>
</dbReference>
<proteinExistence type="predicted"/>
<keyword evidence="3" id="KW-1185">Reference proteome</keyword>
<accession>A0ABQ9E0N4</accession>
<dbReference type="PANTHER" id="PTHR46089">
    <property type="entry name" value="ALSIN HOMOLOG"/>
    <property type="match status" value="1"/>
</dbReference>
<organism evidence="2 3">
    <name type="scientific">Willisornis vidua</name>
    <name type="common">Xingu scale-backed antbird</name>
    <dbReference type="NCBI Taxonomy" id="1566151"/>
    <lineage>
        <taxon>Eukaryota</taxon>
        <taxon>Metazoa</taxon>
        <taxon>Chordata</taxon>
        <taxon>Craniata</taxon>
        <taxon>Vertebrata</taxon>
        <taxon>Euteleostomi</taxon>
        <taxon>Archelosauria</taxon>
        <taxon>Archosauria</taxon>
        <taxon>Dinosauria</taxon>
        <taxon>Saurischia</taxon>
        <taxon>Theropoda</taxon>
        <taxon>Coelurosauria</taxon>
        <taxon>Aves</taxon>
        <taxon>Neognathae</taxon>
        <taxon>Neoaves</taxon>
        <taxon>Telluraves</taxon>
        <taxon>Australaves</taxon>
        <taxon>Passeriformes</taxon>
        <taxon>Thamnophilidae</taxon>
        <taxon>Willisornis</taxon>
    </lineage>
</organism>
<dbReference type="InterPro" id="IPR037191">
    <property type="entry name" value="VPS9_dom_sf"/>
</dbReference>